<accession>A0A1D2LQH7</accession>
<dbReference type="STRING" id="2756.BFR44_02100"/>
<evidence type="ECO:0000313" key="1">
    <source>
        <dbReference type="EMBL" id="ATF25158.1"/>
    </source>
</evidence>
<dbReference type="InterPro" id="IPR024410">
    <property type="entry name" value="Phage_TAC_12"/>
</dbReference>
<reference evidence="1 2" key="1">
    <citation type="submission" date="2017-09" db="EMBL/GenBank/DDBJ databases">
        <title>Complete Genome Sequences of Two Strains of the Meat Spoilage Bacterium Brochothrix thermosphacta Isolated from Ground Chicken.</title>
        <authorList>
            <person name="Paoli G.C."/>
            <person name="Wijey C."/>
            <person name="Chen C.-Y."/>
            <person name="Nguyen L."/>
            <person name="Yan X."/>
            <person name="Irwin P.L."/>
        </authorList>
    </citation>
    <scope>NUCLEOTIDE SEQUENCE [LARGE SCALE GENOMIC DNA]</scope>
    <source>
        <strain evidence="1 2">BI</strain>
    </source>
</reference>
<name>A0A1D2LQH7_BROTH</name>
<organism evidence="1 2">
    <name type="scientific">Brochothrix thermosphacta</name>
    <name type="common">Microbacterium thermosphactum</name>
    <dbReference type="NCBI Taxonomy" id="2756"/>
    <lineage>
        <taxon>Bacteria</taxon>
        <taxon>Bacillati</taxon>
        <taxon>Bacillota</taxon>
        <taxon>Bacilli</taxon>
        <taxon>Bacillales</taxon>
        <taxon>Listeriaceae</taxon>
        <taxon>Brochothrix</taxon>
    </lineage>
</organism>
<protein>
    <recommendedName>
        <fullName evidence="3">Phage protein</fullName>
    </recommendedName>
</protein>
<keyword evidence="2" id="KW-1185">Reference proteome</keyword>
<evidence type="ECO:0008006" key="3">
    <source>
        <dbReference type="Google" id="ProtNLM"/>
    </source>
</evidence>
<sequence length="115" mass="12855">MELKINGEVKVFIFGIKFVRELDKKFFIENNGMKFGTGLSTKLIEIHSGSIVALADVLHCATSTEAKRPALEDIESYLESCDKIEKVFEETLAEIESNNAGKLIARDTKKAMKTK</sequence>
<dbReference type="AlphaFoldDB" id="A0A1D2LQH7"/>
<evidence type="ECO:0000313" key="2">
    <source>
        <dbReference type="Proteomes" id="UP000243591"/>
    </source>
</evidence>
<dbReference type="Proteomes" id="UP000243591">
    <property type="component" value="Chromosome"/>
</dbReference>
<dbReference type="RefSeq" id="WP_029092213.1">
    <property type="nucleotide sequence ID" value="NZ_CBCPHX010000008.1"/>
</dbReference>
<proteinExistence type="predicted"/>
<gene>
    <name evidence="1" type="ORF">CNY62_01480</name>
</gene>
<dbReference type="KEGG" id="bths:CNY62_01480"/>
<dbReference type="EMBL" id="CP023483">
    <property type="protein sequence ID" value="ATF25158.1"/>
    <property type="molecule type" value="Genomic_DNA"/>
</dbReference>
<dbReference type="OrthoDB" id="2067392at2"/>
<dbReference type="Pfam" id="PF12363">
    <property type="entry name" value="Phage_TAC_12"/>
    <property type="match status" value="1"/>
</dbReference>